<dbReference type="EMBL" id="QGNW01000292">
    <property type="protein sequence ID" value="RVW78675.1"/>
    <property type="molecule type" value="Genomic_DNA"/>
</dbReference>
<dbReference type="PANTHER" id="PTHR47481">
    <property type="match status" value="1"/>
</dbReference>
<sequence>MIATGEVNPDFLTWRHFDRMILSWIFSSLTLEIMGQIIGYQTSNTAWVALEKIFSASSKARIMQLRLAFQTTRKGSLPIMEYILKMKTITDSLAAIGELVVERDQILQLLAGLGLDYNSIVASLTACEDDLTLHSVHSIPLSHEQRLHFQNSTAEDEVISAHITTQDHPQPSRIYHTGKPGSSFNSQNSFHHQQNGRHPNAHGQNQHTHQSGGRPQCQLCGKYGHTVISCYHRFDINFQGPDILPINPTKASSNVPVNTNKMQAMVASPSSAFNDSWFLDTGATHHLSHNEGQLSNIQPYQGKDQVTVGNGKQLPISSIGSKYFHSSHKSFQLQDVFHVPQLTTNLISVSKFCTDNNSFFEFHPNIYLIKDKTTKQILHAQLNEVYTSFLALLVTVQYHLHTVTQRLLLNQKMNSPSGITDLDIQLHQS</sequence>
<evidence type="ECO:0000256" key="1">
    <source>
        <dbReference type="SAM" id="MobiDB-lite"/>
    </source>
</evidence>
<protein>
    <submittedName>
        <fullName evidence="3">Retrovirus-related Pol polyprotein from transposon RE1</fullName>
    </submittedName>
</protein>
<dbReference type="Pfam" id="PF14223">
    <property type="entry name" value="Retrotran_gag_2"/>
    <property type="match status" value="1"/>
</dbReference>
<feature type="region of interest" description="Disordered" evidence="1">
    <location>
        <begin position="164"/>
        <end position="215"/>
    </location>
</feature>
<feature type="compositionally biased region" description="Polar residues" evidence="1">
    <location>
        <begin position="180"/>
        <end position="213"/>
    </location>
</feature>
<organism evidence="3 4">
    <name type="scientific">Vitis vinifera</name>
    <name type="common">Grape</name>
    <dbReference type="NCBI Taxonomy" id="29760"/>
    <lineage>
        <taxon>Eukaryota</taxon>
        <taxon>Viridiplantae</taxon>
        <taxon>Streptophyta</taxon>
        <taxon>Embryophyta</taxon>
        <taxon>Tracheophyta</taxon>
        <taxon>Spermatophyta</taxon>
        <taxon>Magnoliopsida</taxon>
        <taxon>eudicotyledons</taxon>
        <taxon>Gunneridae</taxon>
        <taxon>Pentapetalae</taxon>
        <taxon>rosids</taxon>
        <taxon>Vitales</taxon>
        <taxon>Vitaceae</taxon>
        <taxon>Viteae</taxon>
        <taxon>Vitis</taxon>
    </lineage>
</organism>
<dbReference type="PANTHER" id="PTHR47481:SF22">
    <property type="entry name" value="RETROTRANSPOSON GAG DOMAIN-CONTAINING PROTEIN"/>
    <property type="match status" value="1"/>
</dbReference>
<feature type="domain" description="Retrovirus-related Pol polyprotein from transposon TNT 1-94-like beta-barrel" evidence="2">
    <location>
        <begin position="277"/>
        <end position="352"/>
    </location>
</feature>
<accession>A0A438H2F9</accession>
<dbReference type="AlphaFoldDB" id="A0A438H2F9"/>
<dbReference type="InterPro" id="IPR054722">
    <property type="entry name" value="PolX-like_BBD"/>
</dbReference>
<evidence type="ECO:0000313" key="3">
    <source>
        <dbReference type="EMBL" id="RVW78675.1"/>
    </source>
</evidence>
<gene>
    <name evidence="3" type="primary">RE1_2774</name>
    <name evidence="3" type="ORF">CK203_048455</name>
</gene>
<dbReference type="Proteomes" id="UP000288805">
    <property type="component" value="Unassembled WGS sequence"/>
</dbReference>
<dbReference type="Pfam" id="PF22936">
    <property type="entry name" value="Pol_BBD"/>
    <property type="match status" value="1"/>
</dbReference>
<comment type="caution">
    <text evidence="3">The sequence shown here is derived from an EMBL/GenBank/DDBJ whole genome shotgun (WGS) entry which is preliminary data.</text>
</comment>
<evidence type="ECO:0000313" key="4">
    <source>
        <dbReference type="Proteomes" id="UP000288805"/>
    </source>
</evidence>
<name>A0A438H2F9_VITVI</name>
<proteinExistence type="predicted"/>
<evidence type="ECO:0000259" key="2">
    <source>
        <dbReference type="Pfam" id="PF22936"/>
    </source>
</evidence>
<reference evidence="3 4" key="1">
    <citation type="journal article" date="2018" name="PLoS Genet.">
        <title>Population sequencing reveals clonal diversity and ancestral inbreeding in the grapevine cultivar Chardonnay.</title>
        <authorList>
            <person name="Roach M.J."/>
            <person name="Johnson D.L."/>
            <person name="Bohlmann J."/>
            <person name="van Vuuren H.J."/>
            <person name="Jones S.J."/>
            <person name="Pretorius I.S."/>
            <person name="Schmidt S.A."/>
            <person name="Borneman A.R."/>
        </authorList>
    </citation>
    <scope>NUCLEOTIDE SEQUENCE [LARGE SCALE GENOMIC DNA]</scope>
    <source>
        <strain evidence="4">cv. Chardonnay</strain>
        <tissue evidence="3">Leaf</tissue>
    </source>
</reference>